<dbReference type="Pfam" id="PF13462">
    <property type="entry name" value="Thioredoxin_4"/>
    <property type="match status" value="1"/>
</dbReference>
<evidence type="ECO:0000313" key="4">
    <source>
        <dbReference type="Proteomes" id="UP000607559"/>
    </source>
</evidence>
<organism evidence="3 4">
    <name type="scientific">Puia dinghuensis</name>
    <dbReference type="NCBI Taxonomy" id="1792502"/>
    <lineage>
        <taxon>Bacteria</taxon>
        <taxon>Pseudomonadati</taxon>
        <taxon>Bacteroidota</taxon>
        <taxon>Chitinophagia</taxon>
        <taxon>Chitinophagales</taxon>
        <taxon>Chitinophagaceae</taxon>
        <taxon>Puia</taxon>
    </lineage>
</organism>
<dbReference type="PANTHER" id="PTHR13887:SF55">
    <property type="entry name" value="SLR0313 PROTEIN"/>
    <property type="match status" value="1"/>
</dbReference>
<dbReference type="PANTHER" id="PTHR13887">
    <property type="entry name" value="GLUTATHIONE S-TRANSFERASE KAPPA"/>
    <property type="match status" value="1"/>
</dbReference>
<dbReference type="Gene3D" id="3.40.30.10">
    <property type="entry name" value="Glutaredoxin"/>
    <property type="match status" value="1"/>
</dbReference>
<reference evidence="3" key="1">
    <citation type="journal article" date="2014" name="Int. J. Syst. Evol. Microbiol.">
        <title>Complete genome sequence of Corynebacterium casei LMG S-19264T (=DSM 44701T), isolated from a smear-ripened cheese.</title>
        <authorList>
            <consortium name="US DOE Joint Genome Institute (JGI-PGF)"/>
            <person name="Walter F."/>
            <person name="Albersmeier A."/>
            <person name="Kalinowski J."/>
            <person name="Ruckert C."/>
        </authorList>
    </citation>
    <scope>NUCLEOTIDE SEQUENCE</scope>
    <source>
        <strain evidence="3">CGMCC 1.15448</strain>
    </source>
</reference>
<feature type="domain" description="Thioredoxin-like fold" evidence="2">
    <location>
        <begin position="9"/>
        <end position="169"/>
    </location>
</feature>
<name>A0A8J2UEP7_9BACT</name>
<reference evidence="3" key="2">
    <citation type="submission" date="2020-09" db="EMBL/GenBank/DDBJ databases">
        <authorList>
            <person name="Sun Q."/>
            <person name="Zhou Y."/>
        </authorList>
    </citation>
    <scope>NUCLEOTIDE SEQUENCE</scope>
    <source>
        <strain evidence="3">CGMCC 1.15448</strain>
    </source>
</reference>
<evidence type="ECO:0000259" key="2">
    <source>
        <dbReference type="Pfam" id="PF13462"/>
    </source>
</evidence>
<dbReference type="CDD" id="cd02972">
    <property type="entry name" value="DsbA_family"/>
    <property type="match status" value="1"/>
</dbReference>
<keyword evidence="4" id="KW-1185">Reference proteome</keyword>
<dbReference type="InterPro" id="IPR012336">
    <property type="entry name" value="Thioredoxin-like_fold"/>
</dbReference>
<dbReference type="SUPFAM" id="SSF52833">
    <property type="entry name" value="Thioredoxin-like"/>
    <property type="match status" value="1"/>
</dbReference>
<sequence>MLHPNFRTDYDHYLGCPRAPLELIQYGDFQCEHCADVYPVIKWLLDSFGDRLKFVYRHYPIPTRHPLSLEAAVATESAALQGKFWYMHDIIYENQKFLTRTSFSEFAREIDLDTCAFEDCREHRKLFRKVISDFEGGVRGGVDSSPTFFINGARYNGFNDFENLYSALQNINQFECKTIERSVRKT</sequence>
<dbReference type="Proteomes" id="UP000607559">
    <property type="component" value="Unassembled WGS sequence"/>
</dbReference>
<protein>
    <recommendedName>
        <fullName evidence="2">Thioredoxin-like fold domain-containing protein</fullName>
    </recommendedName>
</protein>
<proteinExistence type="inferred from homology"/>
<evidence type="ECO:0000256" key="1">
    <source>
        <dbReference type="ARBA" id="ARBA00005791"/>
    </source>
</evidence>
<accession>A0A8J2UEP7</accession>
<dbReference type="InterPro" id="IPR036249">
    <property type="entry name" value="Thioredoxin-like_sf"/>
</dbReference>
<comment type="caution">
    <text evidence="3">The sequence shown here is derived from an EMBL/GenBank/DDBJ whole genome shotgun (WGS) entry which is preliminary data.</text>
</comment>
<dbReference type="EMBL" id="BMJC01000003">
    <property type="protein sequence ID" value="GGB05331.1"/>
    <property type="molecule type" value="Genomic_DNA"/>
</dbReference>
<evidence type="ECO:0000313" key="3">
    <source>
        <dbReference type="EMBL" id="GGB05331.1"/>
    </source>
</evidence>
<comment type="similarity">
    <text evidence="1">Belongs to the thioredoxin family. DsbA subfamily.</text>
</comment>
<dbReference type="AlphaFoldDB" id="A0A8J2UEP7"/>
<gene>
    <name evidence="3" type="ORF">GCM10011511_30840</name>
</gene>
<dbReference type="RefSeq" id="WP_188933210.1">
    <property type="nucleotide sequence ID" value="NZ_BMJC01000003.1"/>
</dbReference>